<sequence length="154" mass="16551">MSEFYEWKLAAPMMIGRLLQDLFSMVDLYFVGELGHVEVAALAIAGTVVAVLAMLVQGIAVGTMAFIAHFTGEGNHEMSDIVLGQTLILGIIGSGVMLLVALFLVDPILKLFGATGDVFVYAGEYLKINFAFAISVFILESYFSLAPDAGGRYM</sequence>
<name>A0A0T5XDK6_9BACT</name>
<dbReference type="InterPro" id="IPR050222">
    <property type="entry name" value="MATE_MdtK"/>
</dbReference>
<dbReference type="AlphaFoldDB" id="A0A0T5XDK6"/>
<organism evidence="3 4">
    <name type="scientific">Acetomicrobium hydrogeniformans ATCC BAA-1850</name>
    <dbReference type="NCBI Taxonomy" id="592015"/>
    <lineage>
        <taxon>Bacteria</taxon>
        <taxon>Thermotogati</taxon>
        <taxon>Synergistota</taxon>
        <taxon>Synergistia</taxon>
        <taxon>Synergistales</taxon>
        <taxon>Acetomicrobiaceae</taxon>
        <taxon>Acetomicrobium</taxon>
    </lineage>
</organism>
<dbReference type="PANTHER" id="PTHR43298:SF2">
    <property type="entry name" value="FMN_FAD EXPORTER YEEO-RELATED"/>
    <property type="match status" value="1"/>
</dbReference>
<keyword evidence="2" id="KW-0472">Membrane</keyword>
<dbReference type="EMBL" id="ACJX03000001">
    <property type="protein sequence ID" value="KRT36432.1"/>
    <property type="molecule type" value="Genomic_DNA"/>
</dbReference>
<comment type="caution">
    <text evidence="3">The sequence shown here is derived from an EMBL/GenBank/DDBJ whole genome shotgun (WGS) entry which is preliminary data.</text>
</comment>
<dbReference type="Proteomes" id="UP000005273">
    <property type="component" value="Unassembled WGS sequence"/>
</dbReference>
<dbReference type="OrthoDB" id="9811110at2"/>
<dbReference type="Pfam" id="PF01554">
    <property type="entry name" value="MatE"/>
    <property type="match status" value="1"/>
</dbReference>
<dbReference type="RefSeq" id="WP_009200883.1">
    <property type="nucleotide sequence ID" value="NZ_ACJX03000001.1"/>
</dbReference>
<dbReference type="GO" id="GO:0042910">
    <property type="term" value="F:xenobiotic transmembrane transporter activity"/>
    <property type="evidence" value="ECO:0007669"/>
    <property type="project" value="InterPro"/>
</dbReference>
<feature type="transmembrane region" description="Helical" evidence="2">
    <location>
        <begin position="82"/>
        <end position="105"/>
    </location>
</feature>
<evidence type="ECO:0000256" key="2">
    <source>
        <dbReference type="SAM" id="Phobius"/>
    </source>
</evidence>
<evidence type="ECO:0000256" key="1">
    <source>
        <dbReference type="ARBA" id="ARBA00022448"/>
    </source>
</evidence>
<dbReference type="STRING" id="592015.HMPREF1705_03716"/>
<feature type="transmembrane region" description="Helical" evidence="2">
    <location>
        <begin position="125"/>
        <end position="145"/>
    </location>
</feature>
<dbReference type="PANTHER" id="PTHR43298">
    <property type="entry name" value="MULTIDRUG RESISTANCE PROTEIN NORM-RELATED"/>
    <property type="match status" value="1"/>
</dbReference>
<keyword evidence="1" id="KW-0813">Transport</keyword>
<dbReference type="GO" id="GO:0005886">
    <property type="term" value="C:plasma membrane"/>
    <property type="evidence" value="ECO:0007669"/>
    <property type="project" value="TreeGrafter"/>
</dbReference>
<dbReference type="eggNOG" id="COG0534">
    <property type="taxonomic scope" value="Bacteria"/>
</dbReference>
<dbReference type="InterPro" id="IPR002528">
    <property type="entry name" value="MATE_fam"/>
</dbReference>
<protein>
    <submittedName>
        <fullName evidence="3">MATE domain protein</fullName>
    </submittedName>
</protein>
<keyword evidence="4" id="KW-1185">Reference proteome</keyword>
<keyword evidence="2" id="KW-0812">Transmembrane</keyword>
<feature type="transmembrane region" description="Helical" evidence="2">
    <location>
        <begin position="39"/>
        <end position="70"/>
    </location>
</feature>
<accession>A0A0T5XDK6</accession>
<proteinExistence type="predicted"/>
<keyword evidence="2" id="KW-1133">Transmembrane helix</keyword>
<dbReference type="GO" id="GO:0015297">
    <property type="term" value="F:antiporter activity"/>
    <property type="evidence" value="ECO:0007669"/>
    <property type="project" value="InterPro"/>
</dbReference>
<gene>
    <name evidence="3" type="ORF">HMPREF1705_03716</name>
</gene>
<evidence type="ECO:0000313" key="3">
    <source>
        <dbReference type="EMBL" id="KRT36432.1"/>
    </source>
</evidence>
<reference evidence="4" key="1">
    <citation type="submission" date="2012-09" db="EMBL/GenBank/DDBJ databases">
        <authorList>
            <person name="Weinstock G."/>
            <person name="Sodergren E."/>
            <person name="Clifton S."/>
            <person name="Fulton L."/>
            <person name="Fulton B."/>
            <person name="Courtney L."/>
            <person name="Fronick C."/>
            <person name="Harrison M."/>
            <person name="Strong C."/>
            <person name="Farmer C."/>
            <person name="Delehaunty K."/>
            <person name="Markovic C."/>
            <person name="Hall O."/>
            <person name="Minx P."/>
            <person name="Tomlinson C."/>
            <person name="Mitreva M."/>
            <person name="Nelson J."/>
            <person name="Hou S."/>
            <person name="Wollam A."/>
            <person name="Pepin K.H."/>
            <person name="Johnson M."/>
            <person name="Bhonagiri V."/>
            <person name="Nash W.E."/>
            <person name="Suruliraj S."/>
            <person name="Warren W."/>
            <person name="Chinwalla A."/>
            <person name="Mardis E.R."/>
            <person name="Wilson R.K."/>
        </authorList>
    </citation>
    <scope>NUCLEOTIDE SEQUENCE [LARGE SCALE GENOMIC DNA]</scope>
    <source>
        <strain evidence="4">OS1</strain>
    </source>
</reference>
<evidence type="ECO:0000313" key="4">
    <source>
        <dbReference type="Proteomes" id="UP000005273"/>
    </source>
</evidence>